<dbReference type="EMBL" id="AP027924">
    <property type="protein sequence ID" value="BED91927.1"/>
    <property type="molecule type" value="Genomic_DNA"/>
</dbReference>
<dbReference type="PANTHER" id="PTHR43792">
    <property type="entry name" value="GNAT FAMILY, PUTATIVE (AFU_ORTHOLOGUE AFUA_3G00765)-RELATED-RELATED"/>
    <property type="match status" value="1"/>
</dbReference>
<feature type="domain" description="N-acetyltransferase" evidence="1">
    <location>
        <begin position="14"/>
        <end position="156"/>
    </location>
</feature>
<dbReference type="PANTHER" id="PTHR43792:SF1">
    <property type="entry name" value="N-ACETYLTRANSFERASE DOMAIN-CONTAINING PROTEIN"/>
    <property type="match status" value="1"/>
</dbReference>
<gene>
    <name evidence="2" type="ORF">CfP315_0480</name>
</gene>
<dbReference type="SUPFAM" id="SSF55729">
    <property type="entry name" value="Acyl-CoA N-acyltransferases (Nat)"/>
    <property type="match status" value="1"/>
</dbReference>
<dbReference type="InterPro" id="IPR016181">
    <property type="entry name" value="Acyl_CoA_acyltransferase"/>
</dbReference>
<evidence type="ECO:0000259" key="1">
    <source>
        <dbReference type="Pfam" id="PF13302"/>
    </source>
</evidence>
<name>A0AA48I2V7_9FIRM</name>
<proteinExistence type="predicted"/>
<evidence type="ECO:0000313" key="2">
    <source>
        <dbReference type="EMBL" id="BED91927.1"/>
    </source>
</evidence>
<sequence length="185" mass="21470">MFKHAGTKEIITSRLILRKFSISDTSNVFKNWSSDPENLKFMSWKAHSNLVETESYLCRIVPKYIKDSYYHWAIVLKSNAEEAIGSISVELFFSFNNCMEIGYTLSKKHWNQGIMTESLKAVQDFLFENTDCHRIQARHAVENKASGRVMVKTGMKFEGILREFDRTSKGEWMDAALYSMLKKDV</sequence>
<accession>A0AA48I2V7</accession>
<dbReference type="KEGG" id="ips:CfP315_0480"/>
<dbReference type="AlphaFoldDB" id="A0AA48I2V7"/>
<protein>
    <submittedName>
        <fullName evidence="2">GNAT family N-acetyltransferase</fullName>
    </submittedName>
</protein>
<dbReference type="GO" id="GO:0016747">
    <property type="term" value="F:acyltransferase activity, transferring groups other than amino-acyl groups"/>
    <property type="evidence" value="ECO:0007669"/>
    <property type="project" value="InterPro"/>
</dbReference>
<reference evidence="2" key="1">
    <citation type="journal article" date="2023" name="ISME J.">
        <title>Emergence of putative energy parasites within Clostridia revealed by genome analysis of a novel endosymbiotic clade.</title>
        <authorList>
            <person name="Takahashi K."/>
            <person name="Kuwahara H."/>
            <person name="Horikawa Y."/>
            <person name="Izawa K."/>
            <person name="Kato D."/>
            <person name="Inagaki T."/>
            <person name="Yuki M."/>
            <person name="Ohkuma M."/>
            <person name="Hongoh Y."/>
        </authorList>
    </citation>
    <scope>NUCLEOTIDE SEQUENCE</scope>
    <source>
        <strain evidence="2">CfP3-15</strain>
    </source>
</reference>
<dbReference type="Gene3D" id="3.40.630.30">
    <property type="match status" value="1"/>
</dbReference>
<dbReference type="Pfam" id="PF13302">
    <property type="entry name" value="Acetyltransf_3"/>
    <property type="match status" value="1"/>
</dbReference>
<dbReference type="Proteomes" id="UP001337580">
    <property type="component" value="Chromosome"/>
</dbReference>
<dbReference type="InterPro" id="IPR051531">
    <property type="entry name" value="N-acetyltransferase"/>
</dbReference>
<organism evidence="2">
    <name type="scientific">Candidatus Improbicoccus pseudotrichonymphae</name>
    <dbReference type="NCBI Taxonomy" id="3033792"/>
    <lineage>
        <taxon>Bacteria</taxon>
        <taxon>Bacillati</taxon>
        <taxon>Bacillota</taxon>
        <taxon>Clostridia</taxon>
        <taxon>Candidatus Improbicoccus</taxon>
    </lineage>
</organism>
<dbReference type="InterPro" id="IPR000182">
    <property type="entry name" value="GNAT_dom"/>
</dbReference>